<dbReference type="Pfam" id="PF03692">
    <property type="entry name" value="CxxCxxCC"/>
    <property type="match status" value="1"/>
</dbReference>
<gene>
    <name evidence="1" type="ORF">BFG04_01145</name>
</gene>
<protein>
    <recommendedName>
        <fullName evidence="3">[Fe-S] cluster-containing protein</fullName>
    </recommendedName>
</protein>
<proteinExistence type="predicted"/>
<comment type="caution">
    <text evidence="1">The sequence shown here is derived from an EMBL/GenBank/DDBJ whole genome shotgun (WGS) entry which is preliminary data.</text>
</comment>
<dbReference type="RefSeq" id="WP_069632543.1">
    <property type="nucleotide sequence ID" value="NZ_CP012546.1"/>
</dbReference>
<dbReference type="AlphaFoldDB" id="A0AAX0LBR8"/>
<accession>A0AAX0LBR8</accession>
<dbReference type="PANTHER" id="PTHR35866:SF1">
    <property type="entry name" value="YKGJ FAMILY CYSTEINE CLUSTER PROTEIN"/>
    <property type="match status" value="1"/>
</dbReference>
<dbReference type="InterPro" id="IPR005358">
    <property type="entry name" value="Puta_zinc/iron-chelating_dom"/>
</dbReference>
<dbReference type="Proteomes" id="UP000189728">
    <property type="component" value="Unassembled WGS sequence"/>
</dbReference>
<dbReference type="EMBL" id="MCRK01000012">
    <property type="protein sequence ID" value="OPA81777.1"/>
    <property type="molecule type" value="Genomic_DNA"/>
</dbReference>
<sequence length="123" mass="14603">MSILKQDGYNYTFDSSKCSECGGKCCIGESGYIWISKEEILKLADFLNLDFKQVQDRYLIKVQNRFSIKEVDYKTGYACIFFDMSKKMCSIYEHRPNQCRTFPFWDYFKDNLKELKEECIGIK</sequence>
<organism evidence="1 2">
    <name type="scientific">Campylobacter pinnipediorum subsp. pinnipediorum</name>
    <dbReference type="NCBI Taxonomy" id="1660067"/>
    <lineage>
        <taxon>Bacteria</taxon>
        <taxon>Pseudomonadati</taxon>
        <taxon>Campylobacterota</taxon>
        <taxon>Epsilonproteobacteria</taxon>
        <taxon>Campylobacterales</taxon>
        <taxon>Campylobacteraceae</taxon>
        <taxon>Campylobacter</taxon>
    </lineage>
</organism>
<reference evidence="1 2" key="1">
    <citation type="submission" date="2016-08" db="EMBL/GenBank/DDBJ databases">
        <title>Campylobacter species from sea mammals.</title>
        <authorList>
            <person name="Gilbert M.J."/>
            <person name="Byrne B.A."/>
            <person name="Zomer A.L."/>
            <person name="Wagenaar J.A."/>
        </authorList>
    </citation>
    <scope>NUCLEOTIDE SEQUENCE [LARGE SCALE GENOMIC DNA]</scope>
    <source>
        <strain evidence="1 2">1105248</strain>
    </source>
</reference>
<name>A0AAX0LBR8_9BACT</name>
<evidence type="ECO:0000313" key="1">
    <source>
        <dbReference type="EMBL" id="OPA81777.1"/>
    </source>
</evidence>
<dbReference type="PANTHER" id="PTHR35866">
    <property type="entry name" value="PUTATIVE-RELATED"/>
    <property type="match status" value="1"/>
</dbReference>
<evidence type="ECO:0000313" key="2">
    <source>
        <dbReference type="Proteomes" id="UP000189728"/>
    </source>
</evidence>
<evidence type="ECO:0008006" key="3">
    <source>
        <dbReference type="Google" id="ProtNLM"/>
    </source>
</evidence>